<keyword evidence="3" id="KW-1185">Reference proteome</keyword>
<protein>
    <submittedName>
        <fullName evidence="4">Tyrosine-protein phosphatase domain-containing protein</fullName>
    </submittedName>
</protein>
<organism evidence="4">
    <name type="scientific">Thelazia callipaeda</name>
    <name type="common">Oriental eyeworm</name>
    <name type="synonym">Parasitic nematode</name>
    <dbReference type="NCBI Taxonomy" id="103827"/>
    <lineage>
        <taxon>Eukaryota</taxon>
        <taxon>Metazoa</taxon>
        <taxon>Ecdysozoa</taxon>
        <taxon>Nematoda</taxon>
        <taxon>Chromadorea</taxon>
        <taxon>Rhabditida</taxon>
        <taxon>Spirurina</taxon>
        <taxon>Spiruromorpha</taxon>
        <taxon>Thelazioidea</taxon>
        <taxon>Thelaziidae</taxon>
        <taxon>Thelazia</taxon>
    </lineage>
</organism>
<dbReference type="STRING" id="103827.A0A0N5CQ49"/>
<dbReference type="EMBL" id="UYYF01000462">
    <property type="protein sequence ID" value="VDM98257.1"/>
    <property type="molecule type" value="Genomic_DNA"/>
</dbReference>
<dbReference type="OrthoDB" id="5869492at2759"/>
<reference evidence="2 3" key="2">
    <citation type="submission" date="2018-11" db="EMBL/GenBank/DDBJ databases">
        <authorList>
            <consortium name="Pathogen Informatics"/>
        </authorList>
    </citation>
    <scope>NUCLEOTIDE SEQUENCE [LARGE SCALE GENOMIC DNA]</scope>
</reference>
<name>A0A0N5CQ49_THECL</name>
<dbReference type="WBParaSite" id="TCLT_0000234901-mRNA-1">
    <property type="protein sequence ID" value="TCLT_0000234901-mRNA-1"/>
    <property type="gene ID" value="TCLT_0000234901"/>
</dbReference>
<evidence type="ECO:0000256" key="1">
    <source>
        <dbReference type="SAM" id="MobiDB-lite"/>
    </source>
</evidence>
<evidence type="ECO:0000313" key="3">
    <source>
        <dbReference type="Proteomes" id="UP000276776"/>
    </source>
</evidence>
<feature type="compositionally biased region" description="Polar residues" evidence="1">
    <location>
        <begin position="313"/>
        <end position="326"/>
    </location>
</feature>
<feature type="region of interest" description="Disordered" evidence="1">
    <location>
        <begin position="313"/>
        <end position="333"/>
    </location>
</feature>
<proteinExistence type="predicted"/>
<evidence type="ECO:0000313" key="2">
    <source>
        <dbReference type="EMBL" id="VDM98257.1"/>
    </source>
</evidence>
<evidence type="ECO:0000313" key="4">
    <source>
        <dbReference type="WBParaSite" id="TCLT_0000234901-mRNA-1"/>
    </source>
</evidence>
<accession>A0A0N5CQ49</accession>
<reference evidence="4" key="1">
    <citation type="submission" date="2017-02" db="UniProtKB">
        <authorList>
            <consortium name="WormBaseParasite"/>
        </authorList>
    </citation>
    <scope>IDENTIFICATION</scope>
</reference>
<dbReference type="Proteomes" id="UP000276776">
    <property type="component" value="Unassembled WGS sequence"/>
</dbReference>
<gene>
    <name evidence="2" type="ORF">TCLT_LOCUS2350</name>
</gene>
<sequence length="955" mass="108697">MNLLDRIVIFRGCEPSVIITYVAHIREVYLHAYNNLKKGNTAVQERNAKMLKQWKEIEKHFAKIKYAMRDCWPVGNEPDLLAAYVSIALLYSFYKVVCDESIIRQCYEAVIHARQCDHSNLSEIQLTEVLQYCDIIENIFLLRHQTPTRPVSEQKVHDAATWFGNTEHAETSARKQKSNLSRLPATYLYDRFEWKSRVRVQCVEDSAHFLAEYDRLSAVDDKVLNHKKLFPQESLLSNSELKSKEAKKMLECKEVATSLEGFHPSPLEATTSGGSEFLRPEKLKTYPNLQKLKSSSDISLFCVSAERSINSNLTASSPQLSGSHSAVDSKRDSNHIQKVTTDYFSPSVAYSPTCLTRDNFDEHYSDPFQNMIYTANSQKCAENEQQMLDTTPKLESFAKRFAEEIIHSVTKLSEESFGNYMRQNLETVEESTNVLTSTLLASESASDFKKKAMVVLNNDKEENTIEIDALSRTIPICTKRILKENSIQQVERVERVPETGHATYISADEPNEIEKERFGEQKKKVILVEGYTELALRDDYKTESELFHNPQQTKHQITRTRHSSNDSLTTVESGSITTIAFTGSANSCYKFSKDDKHETNRLEELSQKIDKMFKLFGNENENQMYIVLDHFADRKNEVTEKDVKFDQVEKFKRLDQSERQNLSATVAKISQKSNDELDLNNNVIDSVAVKFAIEQVKPKNKNDADLVQPKAVTRDQKEYIITERNLRDVREGKTVVSITCENFAEGTMDGSSKLTEACGNEQFTMTSCCVSDAQKNRECAETKMITNKAITKIYSDEFGSGINFEPLQSLNYTSDMPFSDISHQIGSKSQRMDSEIFPVLKLATHNLQNFSNENEYYLREEATLPVELSSQVQPIAVASIGLIEKEGTENTFDEGLKAVSNKKAENQVMLGRRGGPAQESLQTRRSNYAAANQNEQVFCCNFSLGEKNKQEWQVA</sequence>
<dbReference type="AlphaFoldDB" id="A0A0N5CQ49"/>